<evidence type="ECO:0000313" key="1">
    <source>
        <dbReference type="EMBL" id="SUZ95916.1"/>
    </source>
</evidence>
<proteinExistence type="predicted"/>
<sequence>MFGGIIEFRVSLKCVSKVESKKVCLHLNKQIETIYKQIRMGKSLTIEEMKRMLKKEIEKSKKHSSYFSYVGVDRSKEKKKQECLETLWRQYQLKNKELISKKRKTIYQNRTDTITHQEDSRCLDSKQSVG</sequence>
<protein>
    <submittedName>
        <fullName evidence="1">Uncharacterized protein</fullName>
    </submittedName>
</protein>
<dbReference type="AlphaFoldDB" id="A0A381RVP2"/>
<organism evidence="1">
    <name type="scientific">marine metagenome</name>
    <dbReference type="NCBI Taxonomy" id="408172"/>
    <lineage>
        <taxon>unclassified sequences</taxon>
        <taxon>metagenomes</taxon>
        <taxon>ecological metagenomes</taxon>
    </lineage>
</organism>
<dbReference type="EMBL" id="UINC01002366">
    <property type="protein sequence ID" value="SUZ95916.1"/>
    <property type="molecule type" value="Genomic_DNA"/>
</dbReference>
<reference evidence="1" key="1">
    <citation type="submission" date="2018-05" db="EMBL/GenBank/DDBJ databases">
        <authorList>
            <person name="Lanie J.A."/>
            <person name="Ng W.-L."/>
            <person name="Kazmierczak K.M."/>
            <person name="Andrzejewski T.M."/>
            <person name="Davidsen T.M."/>
            <person name="Wayne K.J."/>
            <person name="Tettelin H."/>
            <person name="Glass J.I."/>
            <person name="Rusch D."/>
            <person name="Podicherti R."/>
            <person name="Tsui H.-C.T."/>
            <person name="Winkler M.E."/>
        </authorList>
    </citation>
    <scope>NUCLEOTIDE SEQUENCE</scope>
</reference>
<accession>A0A381RVP2</accession>
<gene>
    <name evidence="1" type="ORF">METZ01_LOCUS48770</name>
</gene>
<name>A0A381RVP2_9ZZZZ</name>